<evidence type="ECO:0000313" key="1">
    <source>
        <dbReference type="EMBL" id="KKD36523.1"/>
    </source>
</evidence>
<dbReference type="AlphaFoldDB" id="A0A0F5YCR3"/>
<gene>
    <name evidence="1" type="ORF">WN50_19170</name>
</gene>
<evidence type="ECO:0000313" key="2">
    <source>
        <dbReference type="Proteomes" id="UP000033607"/>
    </source>
</evidence>
<dbReference type="EMBL" id="LATL02000090">
    <property type="protein sequence ID" value="KKD36523.1"/>
    <property type="molecule type" value="Genomic_DNA"/>
</dbReference>
<sequence>MNQEELLNNLYNAFDPFEPLPAGDPAYVDCKEARGDGDVLVDLGQKLLRSRRMTCQLYGGHRGGGKSTELLRLKQYLEDKKFFVVHFAADEKDIDAEDAQYTDILLGCTRNILEQLKDTTKPDPLLNWLKSRWQELKDLALTEIKFEDLSVESQISQFAKLTANLRAVPSLRSEIRAKVNPHTVTLIEALNQFITEAKIQLPDGCTQLAVIADNLDRIVPIIQETERTNHEEIFIDRCEQIKALDCHLIYTVPISLIYSKRAIEIANIYDAPQVLPMIMIQTPEEKINPQGMNTVKEIIRKRVHLHNAELYLETEIFESAEVLEGLCLMSGGDMRNLILLTQVAIERTATLPISKRAVQRSITQLRDVYRKTVEDDQWEILADVSQTKTIRNNDQYRSLLFNRCVLQYCYYDDQGEMQPWYDVHPLIRGIPEFKQAVEKIQKIQP</sequence>
<organism evidence="1 2">
    <name type="scientific">Limnoraphis robusta CS-951</name>
    <dbReference type="NCBI Taxonomy" id="1637645"/>
    <lineage>
        <taxon>Bacteria</taxon>
        <taxon>Bacillati</taxon>
        <taxon>Cyanobacteriota</taxon>
        <taxon>Cyanophyceae</taxon>
        <taxon>Oscillatoriophycideae</taxon>
        <taxon>Oscillatoriales</taxon>
        <taxon>Sirenicapillariaceae</taxon>
        <taxon>Limnoraphis</taxon>
    </lineage>
</organism>
<proteinExistence type="predicted"/>
<name>A0A0F5YCR3_9CYAN</name>
<dbReference type="PATRIC" id="fig|1637645.4.peg.1796"/>
<protein>
    <submittedName>
        <fullName evidence="1">Pilus assembly protein PilB</fullName>
    </submittedName>
</protein>
<accession>A0A0F5YCR3</accession>
<dbReference type="Proteomes" id="UP000033607">
    <property type="component" value="Unassembled WGS sequence"/>
</dbReference>
<dbReference type="OrthoDB" id="477505at2"/>
<comment type="caution">
    <text evidence="1">The sequence shown here is derived from an EMBL/GenBank/DDBJ whole genome shotgun (WGS) entry which is preliminary data.</text>
</comment>
<reference evidence="1 2" key="1">
    <citation type="submission" date="2015-06" db="EMBL/GenBank/DDBJ databases">
        <title>Draft genome assembly of filamentous brackish cyanobacterium Limnoraphis robusta strain CS-951.</title>
        <authorList>
            <person name="Willis A."/>
            <person name="Parks M."/>
            <person name="Burford M.A."/>
        </authorList>
    </citation>
    <scope>NUCLEOTIDE SEQUENCE [LARGE SCALE GENOMIC DNA]</scope>
    <source>
        <strain evidence="1 2">CS-951</strain>
    </source>
</reference>
<dbReference type="RefSeq" id="WP_046280189.1">
    <property type="nucleotide sequence ID" value="NZ_LATL02000090.1"/>
</dbReference>